<dbReference type="Pfam" id="PF07245">
    <property type="entry name" value="Phlebovirus_G2"/>
    <property type="match status" value="1"/>
</dbReference>
<feature type="domain" description="DUF5641" evidence="2">
    <location>
        <begin position="98"/>
        <end position="179"/>
    </location>
</feature>
<accession>A0A3P7J2Q1</accession>
<evidence type="ECO:0000259" key="1">
    <source>
        <dbReference type="Pfam" id="PF07245"/>
    </source>
</evidence>
<feature type="domain" description="Phlebovirus glycoprotein G2 fusion" evidence="1">
    <location>
        <begin position="316"/>
        <end position="401"/>
    </location>
</feature>
<evidence type="ECO:0008006" key="5">
    <source>
        <dbReference type="Google" id="ProtNLM"/>
    </source>
</evidence>
<dbReference type="AlphaFoldDB" id="A0A3P7J2Q1"/>
<sequence>MITANVLHVLRRFIATIGCPKWIICDNAQIFKTINQCYSSLPVPNIDEDIIDYCITNRIQMKPIVFIRPHARLCGLYPTENLDQWLPFQTTRDTLLADWNRTSTLVSDFWTRWGKEYLTTMREQYTTELPVPRSHEEHPPKCGDIVPIHDTTLDRRQREIGRIIASQDNYQRSAQIQLPSKQKCGLLTDTLSQHSYYVRLPRLYKNLIPKHLFCPAQPICETMRCILCWERFYNTQCWTYTQTILVVIILLIFSYGSIRLSKLWLICCDLSNKLPSLFNKRRPIRTYIDPRKRRRKHNISTCLALLCLQIPYGYGCSQTTSITANENICFKNRDKETCTFNEATMITLKPLQQESCLILNNYNNQPIGLLTIKVDGIDFECQRDVQFYARDHQILSELSRRKYLFAEILSSDHSRQRVIVGLTR</sequence>
<gene>
    <name evidence="3" type="ORF">SVUK_LOCUS12244</name>
</gene>
<protein>
    <recommendedName>
        <fullName evidence="5">DUF5641 domain-containing protein</fullName>
    </recommendedName>
</protein>
<keyword evidence="4" id="KW-1185">Reference proteome</keyword>
<dbReference type="InterPro" id="IPR009878">
    <property type="entry name" value="Phlebovirus_G2_fusion"/>
</dbReference>
<dbReference type="OrthoDB" id="5870116at2759"/>
<evidence type="ECO:0000313" key="3">
    <source>
        <dbReference type="EMBL" id="VDM77246.1"/>
    </source>
</evidence>
<organism evidence="3 4">
    <name type="scientific">Strongylus vulgaris</name>
    <name type="common">Blood worm</name>
    <dbReference type="NCBI Taxonomy" id="40348"/>
    <lineage>
        <taxon>Eukaryota</taxon>
        <taxon>Metazoa</taxon>
        <taxon>Ecdysozoa</taxon>
        <taxon>Nematoda</taxon>
        <taxon>Chromadorea</taxon>
        <taxon>Rhabditida</taxon>
        <taxon>Rhabditina</taxon>
        <taxon>Rhabditomorpha</taxon>
        <taxon>Strongyloidea</taxon>
        <taxon>Strongylidae</taxon>
        <taxon>Strongylus</taxon>
    </lineage>
</organism>
<dbReference type="InterPro" id="IPR040676">
    <property type="entry name" value="DUF5641"/>
</dbReference>
<dbReference type="Gene3D" id="2.60.98.50">
    <property type="match status" value="1"/>
</dbReference>
<name>A0A3P7J2Q1_STRVU</name>
<evidence type="ECO:0000259" key="2">
    <source>
        <dbReference type="Pfam" id="PF18701"/>
    </source>
</evidence>
<evidence type="ECO:0000313" key="4">
    <source>
        <dbReference type="Proteomes" id="UP000270094"/>
    </source>
</evidence>
<dbReference type="Proteomes" id="UP000270094">
    <property type="component" value="Unassembled WGS sequence"/>
</dbReference>
<proteinExistence type="predicted"/>
<reference evidence="3 4" key="1">
    <citation type="submission" date="2018-11" db="EMBL/GenBank/DDBJ databases">
        <authorList>
            <consortium name="Pathogen Informatics"/>
        </authorList>
    </citation>
    <scope>NUCLEOTIDE SEQUENCE [LARGE SCALE GENOMIC DNA]</scope>
</reference>
<dbReference type="EMBL" id="UYYB01098753">
    <property type="protein sequence ID" value="VDM77246.1"/>
    <property type="molecule type" value="Genomic_DNA"/>
</dbReference>
<dbReference type="Pfam" id="PF18701">
    <property type="entry name" value="DUF5641"/>
    <property type="match status" value="1"/>
</dbReference>